<feature type="region of interest" description="Disordered" evidence="1">
    <location>
        <begin position="187"/>
        <end position="240"/>
    </location>
</feature>
<dbReference type="EMBL" id="SUNJ01008899">
    <property type="protein sequence ID" value="TPP60840.1"/>
    <property type="molecule type" value="Genomic_DNA"/>
</dbReference>
<keyword evidence="2" id="KW-0675">Receptor</keyword>
<gene>
    <name evidence="2" type="ORF">FGIG_12083</name>
</gene>
<accession>A0A504YSV1</accession>
<name>A0A504YSV1_FASGI</name>
<proteinExistence type="predicted"/>
<sequence>MLESTRNSSDLSNRISHLYTVVLCCSRCQTLSRKRGSLSGGFYAGSNGCGALAYEPHLDADSGDSGRGPSEEGNQLLMADQYRNGHVIATGHPYNTYAGYRPSSRQGGYRPNMTMEMTGSGNMLKLHALNCPGTSPGGSCGCYILSDPQDSSIVSSNIQWATSNGMEMTDPYGTHYAPNYPIARPLPVPGGAPPLPPPRSPTVSEPHTGSTLRRPNPYRLTENGTSDMVTGSTDPSGYPTESYMNYGQMNCPASGMTTTYTHDSRMDLEGETGSHGSNGPPVRIDLRQTSQERNGSLGDADPLDSKSRARLVQMGLPPLATKQALVNSGSTNGADERADSMDQLNATCH</sequence>
<feature type="region of interest" description="Disordered" evidence="1">
    <location>
        <begin position="325"/>
        <end position="349"/>
    </location>
</feature>
<evidence type="ECO:0000313" key="2">
    <source>
        <dbReference type="EMBL" id="TPP60840.1"/>
    </source>
</evidence>
<feature type="compositionally biased region" description="Pro residues" evidence="1">
    <location>
        <begin position="187"/>
        <end position="200"/>
    </location>
</feature>
<dbReference type="OrthoDB" id="6283745at2759"/>
<protein>
    <submittedName>
        <fullName evidence="2">Cadherin EGF LAG seven-pass G-type receptor 1</fullName>
    </submittedName>
</protein>
<comment type="caution">
    <text evidence="2">The sequence shown here is derived from an EMBL/GenBank/DDBJ whole genome shotgun (WGS) entry which is preliminary data.</text>
</comment>
<dbReference type="AlphaFoldDB" id="A0A504YSV1"/>
<keyword evidence="3" id="KW-1185">Reference proteome</keyword>
<dbReference type="Proteomes" id="UP000316759">
    <property type="component" value="Unassembled WGS sequence"/>
</dbReference>
<evidence type="ECO:0000256" key="1">
    <source>
        <dbReference type="SAM" id="MobiDB-lite"/>
    </source>
</evidence>
<reference evidence="2 3" key="1">
    <citation type="submission" date="2019-04" db="EMBL/GenBank/DDBJ databases">
        <title>Annotation for the trematode Fasciola gigantica.</title>
        <authorList>
            <person name="Choi Y.-J."/>
        </authorList>
    </citation>
    <scope>NUCLEOTIDE SEQUENCE [LARGE SCALE GENOMIC DNA]</scope>
    <source>
        <strain evidence="2">Uganda_cow_1</strain>
    </source>
</reference>
<organism evidence="2 3">
    <name type="scientific">Fasciola gigantica</name>
    <name type="common">Giant liver fluke</name>
    <dbReference type="NCBI Taxonomy" id="46835"/>
    <lineage>
        <taxon>Eukaryota</taxon>
        <taxon>Metazoa</taxon>
        <taxon>Spiralia</taxon>
        <taxon>Lophotrochozoa</taxon>
        <taxon>Platyhelminthes</taxon>
        <taxon>Trematoda</taxon>
        <taxon>Digenea</taxon>
        <taxon>Plagiorchiida</taxon>
        <taxon>Echinostomata</taxon>
        <taxon>Echinostomatoidea</taxon>
        <taxon>Fasciolidae</taxon>
        <taxon>Fasciola</taxon>
    </lineage>
</organism>
<evidence type="ECO:0000313" key="3">
    <source>
        <dbReference type="Proteomes" id="UP000316759"/>
    </source>
</evidence>
<feature type="compositionally biased region" description="Polar residues" evidence="1">
    <location>
        <begin position="222"/>
        <end position="235"/>
    </location>
</feature>